<dbReference type="EMBL" id="CAJEWN010000061">
    <property type="protein sequence ID" value="CAD2156059.1"/>
    <property type="molecule type" value="Genomic_DNA"/>
</dbReference>
<dbReference type="Proteomes" id="UP000580250">
    <property type="component" value="Unassembled WGS sequence"/>
</dbReference>
<proteinExistence type="predicted"/>
<gene>
    <name evidence="2" type="ORF">MENT_LOCUS12105</name>
</gene>
<keyword evidence="1" id="KW-0175">Coiled coil</keyword>
<feature type="coiled-coil region" evidence="1">
    <location>
        <begin position="238"/>
        <end position="265"/>
    </location>
</feature>
<comment type="caution">
    <text evidence="2">The sequence shown here is derived from an EMBL/GenBank/DDBJ whole genome shotgun (WGS) entry which is preliminary data.</text>
</comment>
<protein>
    <submittedName>
        <fullName evidence="2">Uncharacterized protein</fullName>
    </submittedName>
</protein>
<reference evidence="2 3" key="1">
    <citation type="submission" date="2020-08" db="EMBL/GenBank/DDBJ databases">
        <authorList>
            <person name="Koutsovoulos G."/>
            <person name="Danchin GJ E."/>
        </authorList>
    </citation>
    <scope>NUCLEOTIDE SEQUENCE [LARGE SCALE GENOMIC DNA]</scope>
</reference>
<evidence type="ECO:0000256" key="1">
    <source>
        <dbReference type="SAM" id="Coils"/>
    </source>
</evidence>
<sequence length="362" mass="42965">MANKFILVPEEIYKGLTTQDSGEPNLDFIRQGLEKTKFKRETPSAKNVHYNQELRRYLQLRNEQQNRPVKVEMVASPKGAIMNTTASLPASNIGEDDDNIWMSDDMSFSSYPKETPSYNIIPPIQPDIKPTITLKPKKSIPTYYRPSKRKRVQEEGSDKRRHLTDYEIKPIKKEIDGDDGFDDYRKKEKKRQYLERKKAIREQKIPYTPQYHKEVTYVPQPPLPPPKGTKRLQYINIEEDKRKRIDELEQKKENLRKIREDQRLENIRKGKKERELKRIGIRKLKIPLDQSAMLKARQEDDIRKRQKLKRKWQGPDESPFLTLKRVKPVTKKQSARASKEWMQRLIKAKRKASNKSFKPSLW</sequence>
<evidence type="ECO:0000313" key="3">
    <source>
        <dbReference type="Proteomes" id="UP000580250"/>
    </source>
</evidence>
<accession>A0A6V7UHN3</accession>
<organism evidence="2 3">
    <name type="scientific">Meloidogyne enterolobii</name>
    <name type="common">Root-knot nematode worm</name>
    <name type="synonym">Meloidogyne mayaguensis</name>
    <dbReference type="NCBI Taxonomy" id="390850"/>
    <lineage>
        <taxon>Eukaryota</taxon>
        <taxon>Metazoa</taxon>
        <taxon>Ecdysozoa</taxon>
        <taxon>Nematoda</taxon>
        <taxon>Chromadorea</taxon>
        <taxon>Rhabditida</taxon>
        <taxon>Tylenchina</taxon>
        <taxon>Tylenchomorpha</taxon>
        <taxon>Tylenchoidea</taxon>
        <taxon>Meloidogynidae</taxon>
        <taxon>Meloidogyninae</taxon>
        <taxon>Meloidogyne</taxon>
    </lineage>
</organism>
<evidence type="ECO:0000313" key="2">
    <source>
        <dbReference type="EMBL" id="CAD2156059.1"/>
    </source>
</evidence>
<name>A0A6V7UHN3_MELEN</name>
<dbReference type="AlphaFoldDB" id="A0A6V7UHN3"/>